<dbReference type="EMBL" id="FTOD01000011">
    <property type="protein sequence ID" value="SIT04308.1"/>
    <property type="molecule type" value="Genomic_DNA"/>
</dbReference>
<organism evidence="1 2">
    <name type="scientific">Kroppenstedtia eburnea</name>
    <dbReference type="NCBI Taxonomy" id="714067"/>
    <lineage>
        <taxon>Bacteria</taxon>
        <taxon>Bacillati</taxon>
        <taxon>Bacillota</taxon>
        <taxon>Bacilli</taxon>
        <taxon>Bacillales</taxon>
        <taxon>Thermoactinomycetaceae</taxon>
        <taxon>Kroppenstedtia</taxon>
    </lineage>
</organism>
<protein>
    <submittedName>
        <fullName evidence="1">Uncharacterized protein</fullName>
    </submittedName>
</protein>
<name>A0A1N7P170_9BACL</name>
<gene>
    <name evidence="1" type="ORF">SAMN05421790_1119</name>
</gene>
<dbReference type="Proteomes" id="UP000186795">
    <property type="component" value="Unassembled WGS sequence"/>
</dbReference>
<dbReference type="RefSeq" id="WP_076525931.1">
    <property type="nucleotide sequence ID" value="NZ_CP048103.1"/>
</dbReference>
<dbReference type="AlphaFoldDB" id="A0A1N7P170"/>
<sequence>MSQIYHEQQRALFLTEKILEGGKLRDQALAAGHRQTAEALTADLTFWKLELRRLREKLGLLACFVEEE</sequence>
<evidence type="ECO:0000313" key="2">
    <source>
        <dbReference type="Proteomes" id="UP000186795"/>
    </source>
</evidence>
<reference evidence="2" key="1">
    <citation type="submission" date="2017-01" db="EMBL/GenBank/DDBJ databases">
        <authorList>
            <person name="Varghese N."/>
            <person name="Submissions S."/>
        </authorList>
    </citation>
    <scope>NUCLEOTIDE SEQUENCE [LARGE SCALE GENOMIC DNA]</scope>
    <source>
        <strain evidence="2">DSM 45196</strain>
    </source>
</reference>
<keyword evidence="2" id="KW-1185">Reference proteome</keyword>
<evidence type="ECO:0000313" key="1">
    <source>
        <dbReference type="EMBL" id="SIT04308.1"/>
    </source>
</evidence>
<proteinExistence type="predicted"/>
<accession>A0A1N7P170</accession>